<dbReference type="GeneID" id="106811487"/>
<feature type="compositionally biased region" description="Low complexity" evidence="2">
    <location>
        <begin position="68"/>
        <end position="77"/>
    </location>
</feature>
<dbReference type="Pfam" id="PF25372">
    <property type="entry name" value="DUF7885"/>
    <property type="match status" value="1"/>
</dbReference>
<evidence type="ECO:0000259" key="3">
    <source>
        <dbReference type="Pfam" id="PF12937"/>
    </source>
</evidence>
<dbReference type="InterPro" id="IPR006553">
    <property type="entry name" value="Leu-rich_rpt_Cys-con_subtyp"/>
</dbReference>
<gene>
    <name evidence="6" type="primary">LOC106811487</name>
</gene>
<dbReference type="CDD" id="cd22127">
    <property type="entry name" value="F-box_FBXL16"/>
    <property type="match status" value="1"/>
</dbReference>
<name>A0ABM1EEJ2_PRICU</name>
<feature type="region of interest" description="Disordered" evidence="2">
    <location>
        <begin position="20"/>
        <end position="77"/>
    </location>
</feature>
<keyword evidence="5" id="KW-1185">Reference proteome</keyword>
<evidence type="ECO:0000259" key="4">
    <source>
        <dbReference type="Pfam" id="PF25372"/>
    </source>
</evidence>
<dbReference type="Gene3D" id="3.80.10.10">
    <property type="entry name" value="Ribonuclease Inhibitor"/>
    <property type="match status" value="3"/>
</dbReference>
<dbReference type="InterPro" id="IPR032675">
    <property type="entry name" value="LRR_dom_sf"/>
</dbReference>
<dbReference type="PANTHER" id="PTHR13318">
    <property type="entry name" value="PARTNER OF PAIRED, ISOFORM B-RELATED"/>
    <property type="match status" value="1"/>
</dbReference>
<evidence type="ECO:0000256" key="1">
    <source>
        <dbReference type="ARBA" id="ARBA00022786"/>
    </source>
</evidence>
<sequence>MATSGGAKATLSELVKGFNGLGMRNHRGRVSKESKEQKERMNSMAAAAAAAAAAAQTSPTSPPPVTSPTPVVTSPSITKTSPIGAVAIGAFSYNCGDEERRNIWLNGEFLVRFFEYFGAYERCLLAQVCAKWRDIIYQPRFWTGVTAVIHCKEWRQQSADARLKHYYSLQRRGFDSICFFAATDDDMDHFVENFNSAKKSVRCLSMRCSNASDRGLERILHHLPNVNRLELSGCNEITEAGLWSCLSSNIEALAIADCINVADDSVGAIAQLLPSLREFNLQAYHVTDSALSYFSAKQSYSLSVLRLTSCWEVTNHGVVNIVHALPNLTELSLSGCSKVTDDGVELIAENLRKLKSLDLSWCPRITDAALEYIACDLGELETLVLDRCMHVTDIGVGYLSTMTSLTSLFLRWCCQLRDFGLQHLYSMRNLQVLSLAV</sequence>
<dbReference type="SUPFAM" id="SSF52047">
    <property type="entry name" value="RNI-like"/>
    <property type="match status" value="1"/>
</dbReference>
<feature type="compositionally biased region" description="Basic and acidic residues" evidence="2">
    <location>
        <begin position="30"/>
        <end position="41"/>
    </location>
</feature>
<dbReference type="RefSeq" id="XP_014670613.1">
    <property type="nucleotide sequence ID" value="XM_014815127.1"/>
</dbReference>
<evidence type="ECO:0000313" key="5">
    <source>
        <dbReference type="Proteomes" id="UP000695022"/>
    </source>
</evidence>
<dbReference type="Proteomes" id="UP000695022">
    <property type="component" value="Unplaced"/>
</dbReference>
<reference evidence="6" key="1">
    <citation type="submission" date="2025-08" db="UniProtKB">
        <authorList>
            <consortium name="RefSeq"/>
        </authorList>
    </citation>
    <scope>IDENTIFICATION</scope>
</reference>
<dbReference type="Gene3D" id="1.20.1280.50">
    <property type="match status" value="1"/>
</dbReference>
<protein>
    <submittedName>
        <fullName evidence="6">F-box/LRR-repeat protein 16-like</fullName>
    </submittedName>
</protein>
<dbReference type="Pfam" id="PF12937">
    <property type="entry name" value="F-box-like"/>
    <property type="match status" value="1"/>
</dbReference>
<accession>A0ABM1EEJ2</accession>
<keyword evidence="1" id="KW-0833">Ubl conjugation pathway</keyword>
<evidence type="ECO:0000313" key="6">
    <source>
        <dbReference type="RefSeq" id="XP_014670613.1"/>
    </source>
</evidence>
<feature type="domain" description="F-box" evidence="3">
    <location>
        <begin position="108"/>
        <end position="143"/>
    </location>
</feature>
<dbReference type="InterPro" id="IPR036047">
    <property type="entry name" value="F-box-like_dom_sf"/>
</dbReference>
<feature type="compositionally biased region" description="Low complexity" evidence="2">
    <location>
        <begin position="43"/>
        <end position="59"/>
    </location>
</feature>
<proteinExistence type="predicted"/>
<evidence type="ECO:0000256" key="2">
    <source>
        <dbReference type="SAM" id="MobiDB-lite"/>
    </source>
</evidence>
<dbReference type="SMART" id="SM00367">
    <property type="entry name" value="LRR_CC"/>
    <property type="match status" value="8"/>
</dbReference>
<dbReference type="InterPro" id="IPR057207">
    <property type="entry name" value="FBXL15_LRR"/>
</dbReference>
<organism evidence="5 6">
    <name type="scientific">Priapulus caudatus</name>
    <name type="common">Priapulid worm</name>
    <dbReference type="NCBI Taxonomy" id="37621"/>
    <lineage>
        <taxon>Eukaryota</taxon>
        <taxon>Metazoa</taxon>
        <taxon>Ecdysozoa</taxon>
        <taxon>Scalidophora</taxon>
        <taxon>Priapulida</taxon>
        <taxon>Priapulimorpha</taxon>
        <taxon>Priapulimorphida</taxon>
        <taxon>Priapulidae</taxon>
        <taxon>Priapulus</taxon>
    </lineage>
</organism>
<feature type="domain" description="F-box/LRR-repeat protein 15-like leucin rich repeat" evidence="4">
    <location>
        <begin position="328"/>
        <end position="403"/>
    </location>
</feature>
<dbReference type="InterPro" id="IPR001810">
    <property type="entry name" value="F-box_dom"/>
</dbReference>
<dbReference type="PANTHER" id="PTHR13318:SF193">
    <property type="entry name" value="F-BOX_LRR-REPEAT PROTEIN 16"/>
    <property type="match status" value="1"/>
</dbReference>
<dbReference type="SUPFAM" id="SSF81383">
    <property type="entry name" value="F-box domain"/>
    <property type="match status" value="1"/>
</dbReference>